<name>A0ABW3VY67_9ACTN</name>
<dbReference type="Pfam" id="PF18986">
    <property type="entry name" value="DUF5719"/>
    <property type="match status" value="1"/>
</dbReference>
<evidence type="ECO:0000313" key="3">
    <source>
        <dbReference type="Proteomes" id="UP001597229"/>
    </source>
</evidence>
<gene>
    <name evidence="2" type="ORF">ACFQ3F_07740</name>
</gene>
<accession>A0ABW3VY67</accession>
<dbReference type="Proteomes" id="UP001597229">
    <property type="component" value="Unassembled WGS sequence"/>
</dbReference>
<feature type="transmembrane region" description="Helical" evidence="1">
    <location>
        <begin position="21"/>
        <end position="43"/>
    </location>
</feature>
<dbReference type="EMBL" id="JBHTLX010000008">
    <property type="protein sequence ID" value="MFD1247676.1"/>
    <property type="molecule type" value="Genomic_DNA"/>
</dbReference>
<evidence type="ECO:0000313" key="2">
    <source>
        <dbReference type="EMBL" id="MFD1247676.1"/>
    </source>
</evidence>
<keyword evidence="1" id="KW-1133">Transmembrane helix</keyword>
<evidence type="ECO:0000256" key="1">
    <source>
        <dbReference type="SAM" id="Phobius"/>
    </source>
</evidence>
<keyword evidence="1" id="KW-0812">Transmembrane</keyword>
<organism evidence="2 3">
    <name type="scientific">Nocardioides ginsengisoli</name>
    <dbReference type="NCBI Taxonomy" id="363868"/>
    <lineage>
        <taxon>Bacteria</taxon>
        <taxon>Bacillati</taxon>
        <taxon>Actinomycetota</taxon>
        <taxon>Actinomycetes</taxon>
        <taxon>Propionibacteriales</taxon>
        <taxon>Nocardioidaceae</taxon>
        <taxon>Nocardioides</taxon>
    </lineage>
</organism>
<reference evidence="3" key="1">
    <citation type="journal article" date="2019" name="Int. J. Syst. Evol. Microbiol.">
        <title>The Global Catalogue of Microorganisms (GCM) 10K type strain sequencing project: providing services to taxonomists for standard genome sequencing and annotation.</title>
        <authorList>
            <consortium name="The Broad Institute Genomics Platform"/>
            <consortium name="The Broad Institute Genome Sequencing Center for Infectious Disease"/>
            <person name="Wu L."/>
            <person name="Ma J."/>
        </authorList>
    </citation>
    <scope>NUCLEOTIDE SEQUENCE [LARGE SCALE GENOMIC DNA]</scope>
    <source>
        <strain evidence="3">CCUG 52478</strain>
    </source>
</reference>
<dbReference type="RefSeq" id="WP_367920929.1">
    <property type="nucleotide sequence ID" value="NZ_BAABAC010000037.1"/>
</dbReference>
<keyword evidence="3" id="KW-1185">Reference proteome</keyword>
<proteinExistence type="predicted"/>
<comment type="caution">
    <text evidence="2">The sequence shown here is derived from an EMBL/GenBank/DDBJ whole genome shotgun (WGS) entry which is preliminary data.</text>
</comment>
<keyword evidence="1" id="KW-0472">Membrane</keyword>
<protein>
    <submittedName>
        <fullName evidence="2">DUF5719 family protein</fullName>
    </submittedName>
</protein>
<sequence length="475" mass="48344">MSEPNTPTPGRRASITPRRKVDILVALAIGLPAVVALSVAVIGNESDPIAGISPPTTSDLTSATTVCPSAISSDASTVRVGRTPGVTGGELQVLTGKRPATTVADAAPVTAAQDATVVVPGSSGATVVDGSGAAAPGLIAGRSDALAVPECRAPSYDEWLVGLGASARYSTTLELVNPDDGEAVVDLALYDAAGPVDEPALRGVQVPAHGVRRIDLSQSAPRRTLTAAHLTVIRGRVTAAARTTRDPLGRARATTDFLPTQAEPSARNLILGFPAKPQAATLFLANPGKDEVRANIRLVTADATFTPTGAKEIPVAPQSMATVDLGPLLAGEAGNGVLGIVVDAPEALAASVRMLSAGDLTLLAPVIDTREVTAAVVPEGAKTLQLGDADRSGVIHVTSYDATGAKIAEEQVEIEPDRAASLALPPKAVRITVEPRNTRIAGVVDVPTGGRLPGLATLRLRPAETHARIPVVAPQ</sequence>
<dbReference type="InterPro" id="IPR043777">
    <property type="entry name" value="DUF5719"/>
</dbReference>